<keyword evidence="2" id="KW-1185">Reference proteome</keyword>
<organism evidence="1 2">
    <name type="scientific">Brevundimonas goettingensis</name>
    <dbReference type="NCBI Taxonomy" id="2774190"/>
    <lineage>
        <taxon>Bacteria</taxon>
        <taxon>Pseudomonadati</taxon>
        <taxon>Pseudomonadota</taxon>
        <taxon>Alphaproteobacteria</taxon>
        <taxon>Caulobacterales</taxon>
        <taxon>Caulobacteraceae</taxon>
        <taxon>Brevundimonas</taxon>
    </lineage>
</organism>
<dbReference type="AlphaFoldDB" id="A0A975C3Q3"/>
<protein>
    <submittedName>
        <fullName evidence="1">Uncharacterized protein</fullName>
    </submittedName>
</protein>
<dbReference type="Proteomes" id="UP000663918">
    <property type="component" value="Chromosome"/>
</dbReference>
<proteinExistence type="predicted"/>
<reference evidence="1" key="1">
    <citation type="submission" date="2020-09" db="EMBL/GenBank/DDBJ databases">
        <title>Brevundimonas sp. LVF2 isolated from a puddle in Goettingen, Germany.</title>
        <authorList>
            <person name="Friedrich I."/>
            <person name="Klassen A."/>
            <person name="Hannes N."/>
            <person name="Schneider D."/>
            <person name="Hertel R."/>
            <person name="Daniel R."/>
        </authorList>
    </citation>
    <scope>NUCLEOTIDE SEQUENCE</scope>
    <source>
        <strain evidence="1">LVF2</strain>
    </source>
</reference>
<sequence>MGREAVTTATYDGRTDEAKVLLENQGVILRAPFSLTIPRDGISHLAVEGEALTGQGPRGPFELMLGAVEAGKWKTALEKPLPTLAEKLGLKPDVTVWTAGDVGAPELAGALEGVERAEVDEATLLIVHVANEAGLTEALAASAGSAAPVWVMHGKGKAAAFGEGQVRVLMRERGFIDTKASAVSDVLSATRYVKR</sequence>
<accession>A0A975C3Q3</accession>
<evidence type="ECO:0000313" key="1">
    <source>
        <dbReference type="EMBL" id="QTC91305.1"/>
    </source>
</evidence>
<evidence type="ECO:0000313" key="2">
    <source>
        <dbReference type="Proteomes" id="UP000663918"/>
    </source>
</evidence>
<dbReference type="RefSeq" id="WP_207870479.1">
    <property type="nucleotide sequence ID" value="NZ_CP062222.1"/>
</dbReference>
<gene>
    <name evidence="1" type="ORF">IFJ75_19260</name>
</gene>
<dbReference type="KEGG" id="bgoe:IFJ75_19260"/>
<dbReference type="EMBL" id="CP062222">
    <property type="protein sequence ID" value="QTC91305.1"/>
    <property type="molecule type" value="Genomic_DNA"/>
</dbReference>
<name>A0A975C3Q3_9CAUL</name>